<proteinExistence type="predicted"/>
<dbReference type="InterPro" id="IPR018060">
    <property type="entry name" value="HTH_AraC"/>
</dbReference>
<dbReference type="Gene3D" id="2.60.120.10">
    <property type="entry name" value="Jelly Rolls"/>
    <property type="match status" value="1"/>
</dbReference>
<dbReference type="GO" id="GO:0003700">
    <property type="term" value="F:DNA-binding transcription factor activity"/>
    <property type="evidence" value="ECO:0007669"/>
    <property type="project" value="InterPro"/>
</dbReference>
<dbReference type="InterPro" id="IPR018062">
    <property type="entry name" value="HTH_AraC-typ_CS"/>
</dbReference>
<protein>
    <submittedName>
        <fullName evidence="6">AraC family transcriptional regulator</fullName>
    </submittedName>
</protein>
<dbReference type="PANTHER" id="PTHR43280:SF28">
    <property type="entry name" value="HTH-TYPE TRANSCRIPTIONAL ACTIVATOR RHAS"/>
    <property type="match status" value="1"/>
</dbReference>
<dbReference type="EMBL" id="RJVQ01000001">
    <property type="protein sequence ID" value="RQW64838.1"/>
    <property type="molecule type" value="Genomic_DNA"/>
</dbReference>
<accession>A0A3N9TKB9</accession>
<dbReference type="OrthoDB" id="9803764at2"/>
<dbReference type="Gene3D" id="1.10.10.60">
    <property type="entry name" value="Homeodomain-like"/>
    <property type="match status" value="2"/>
</dbReference>
<evidence type="ECO:0000259" key="5">
    <source>
        <dbReference type="PROSITE" id="PS01124"/>
    </source>
</evidence>
<organism evidence="6 7">
    <name type="scientific">Vibrio viridaestus</name>
    <dbReference type="NCBI Taxonomy" id="2487322"/>
    <lineage>
        <taxon>Bacteria</taxon>
        <taxon>Pseudomonadati</taxon>
        <taxon>Pseudomonadota</taxon>
        <taxon>Gammaproteobacteria</taxon>
        <taxon>Vibrionales</taxon>
        <taxon>Vibrionaceae</taxon>
        <taxon>Vibrio</taxon>
    </lineage>
</organism>
<evidence type="ECO:0000256" key="3">
    <source>
        <dbReference type="ARBA" id="ARBA00023159"/>
    </source>
</evidence>
<evidence type="ECO:0000313" key="6">
    <source>
        <dbReference type="EMBL" id="RQW64838.1"/>
    </source>
</evidence>
<dbReference type="SUPFAM" id="SSF51215">
    <property type="entry name" value="Regulatory protein AraC"/>
    <property type="match status" value="1"/>
</dbReference>
<evidence type="ECO:0000313" key="7">
    <source>
        <dbReference type="Proteomes" id="UP000281112"/>
    </source>
</evidence>
<dbReference type="AlphaFoldDB" id="A0A3N9TKB9"/>
<dbReference type="InterPro" id="IPR014710">
    <property type="entry name" value="RmlC-like_jellyroll"/>
</dbReference>
<keyword evidence="2" id="KW-0238">DNA-binding</keyword>
<evidence type="ECO:0000256" key="2">
    <source>
        <dbReference type="ARBA" id="ARBA00023125"/>
    </source>
</evidence>
<dbReference type="InterPro" id="IPR037923">
    <property type="entry name" value="HTH-like"/>
</dbReference>
<dbReference type="RefSeq" id="WP_124935488.1">
    <property type="nucleotide sequence ID" value="NZ_RJVQ01000001.1"/>
</dbReference>
<evidence type="ECO:0000256" key="4">
    <source>
        <dbReference type="ARBA" id="ARBA00023163"/>
    </source>
</evidence>
<dbReference type="PROSITE" id="PS01124">
    <property type="entry name" value="HTH_ARAC_FAMILY_2"/>
    <property type="match status" value="1"/>
</dbReference>
<keyword evidence="7" id="KW-1185">Reference proteome</keyword>
<reference evidence="6 7" key="1">
    <citation type="submission" date="2018-11" db="EMBL/GenBank/DDBJ databases">
        <title>Vibrio LJC006 sp. nov., isolated from seawater during the bloom of the enteromorpha.</title>
        <authorList>
            <person name="Liang J."/>
        </authorList>
    </citation>
    <scope>NUCLEOTIDE SEQUENCE [LARGE SCALE GENOMIC DNA]</scope>
    <source>
        <strain evidence="6 7">LJC006</strain>
    </source>
</reference>
<comment type="caution">
    <text evidence="6">The sequence shown here is derived from an EMBL/GenBank/DDBJ whole genome shotgun (WGS) entry which is preliminary data.</text>
</comment>
<dbReference type="Pfam" id="PF12833">
    <property type="entry name" value="HTH_18"/>
    <property type="match status" value="1"/>
</dbReference>
<keyword evidence="4" id="KW-0804">Transcription</keyword>
<dbReference type="Pfam" id="PF02311">
    <property type="entry name" value="AraC_binding"/>
    <property type="match status" value="1"/>
</dbReference>
<dbReference type="InterPro" id="IPR020449">
    <property type="entry name" value="Tscrpt_reg_AraC-type_HTH"/>
</dbReference>
<gene>
    <name evidence="6" type="ORF">EES38_02010</name>
</gene>
<dbReference type="InterPro" id="IPR003313">
    <property type="entry name" value="AraC-bd"/>
</dbReference>
<dbReference type="PROSITE" id="PS00041">
    <property type="entry name" value="HTH_ARAC_FAMILY_1"/>
    <property type="match status" value="1"/>
</dbReference>
<feature type="domain" description="HTH araC/xylS-type" evidence="5">
    <location>
        <begin position="189"/>
        <end position="287"/>
    </location>
</feature>
<dbReference type="Proteomes" id="UP000281112">
    <property type="component" value="Unassembled WGS sequence"/>
</dbReference>
<keyword evidence="1" id="KW-0805">Transcription regulation</keyword>
<dbReference type="PRINTS" id="PR00032">
    <property type="entry name" value="HTHARAC"/>
</dbReference>
<name>A0A3N9TKB9_9VIBR</name>
<dbReference type="PANTHER" id="PTHR43280">
    <property type="entry name" value="ARAC-FAMILY TRANSCRIPTIONAL REGULATOR"/>
    <property type="match status" value="1"/>
</dbReference>
<evidence type="ECO:0000256" key="1">
    <source>
        <dbReference type="ARBA" id="ARBA00023015"/>
    </source>
</evidence>
<keyword evidence="3" id="KW-0010">Activator</keyword>
<dbReference type="GO" id="GO:0043565">
    <property type="term" value="F:sequence-specific DNA binding"/>
    <property type="evidence" value="ECO:0007669"/>
    <property type="project" value="InterPro"/>
</dbReference>
<dbReference type="SMART" id="SM00342">
    <property type="entry name" value="HTH_ARAC"/>
    <property type="match status" value="1"/>
</dbReference>
<sequence>MDYFQKNRNVINIFEVERVVCSQKVEMHSHNYYELFLVEKGSCTHEFNNSKALLVPGDCFLLPANRAHGFTIHSVSSIFNCQFFLEELSDEIASMVIDLEDMLPKDIATPVNLDFDINDQGIIHLEPHEMSFLITMLYNMLEEQDKGYENYALMKTKYLEILILMIKRKMKAQYESYIYQLEKNDNLIFKILNSIEMNLDGDIDFQAIAQKHNISLNHFRRIFKETTGLTPVDYLNRLRITRASHMLVSTDKMISEIALEVGLYDYNYFSRLFKKYVGCSPRLYSKSARKLA</sequence>
<dbReference type="InterPro" id="IPR009057">
    <property type="entry name" value="Homeodomain-like_sf"/>
</dbReference>
<dbReference type="SUPFAM" id="SSF46689">
    <property type="entry name" value="Homeodomain-like"/>
    <property type="match status" value="2"/>
</dbReference>